<dbReference type="InterPro" id="IPR011944">
    <property type="entry name" value="Steroid_delta5-4_isomerase"/>
</dbReference>
<evidence type="ECO:0000259" key="2">
    <source>
        <dbReference type="Pfam" id="PF14534"/>
    </source>
</evidence>
<accession>A0A0P7BB20</accession>
<sequence length="169" mass="19198">MKFTLALFATFLTFLISLSSPAQSRQDSLALEKIILDETLAWNKGDAKAYSEHFAEDGTFTNVLGLFYKGYEEFLLRHDFIFKGVFKGTTMTQNIVSMQFINQDVAILETLIWVSGMSSPIPFEGVAPDEQGRLRTRLLQVLKKEGGEWKIRSYHNVDIEKSVPSPEPR</sequence>
<proteinExistence type="predicted"/>
<dbReference type="STRING" id="1605367.AFM12_14345"/>
<organism evidence="3 4">
    <name type="scientific">Jiulongibacter sediminis</name>
    <dbReference type="NCBI Taxonomy" id="1605367"/>
    <lineage>
        <taxon>Bacteria</taxon>
        <taxon>Pseudomonadati</taxon>
        <taxon>Bacteroidota</taxon>
        <taxon>Cytophagia</taxon>
        <taxon>Cytophagales</taxon>
        <taxon>Leadbetterellaceae</taxon>
        <taxon>Jiulongibacter</taxon>
    </lineage>
</organism>
<dbReference type="AlphaFoldDB" id="A0A0P7BB20"/>
<dbReference type="RefSeq" id="WP_055149417.1">
    <property type="nucleotide sequence ID" value="NZ_JXSZ01000010.1"/>
</dbReference>
<comment type="caution">
    <text evidence="3">The sequence shown here is derived from an EMBL/GenBank/DDBJ whole genome shotgun (WGS) entry which is preliminary data.</text>
</comment>
<dbReference type="InterPro" id="IPR032710">
    <property type="entry name" value="NTF2-like_dom_sf"/>
</dbReference>
<dbReference type="Pfam" id="PF14534">
    <property type="entry name" value="DUF4440"/>
    <property type="match status" value="1"/>
</dbReference>
<dbReference type="InterPro" id="IPR027843">
    <property type="entry name" value="DUF4440"/>
</dbReference>
<keyword evidence="1" id="KW-0732">Signal</keyword>
<evidence type="ECO:0000313" key="4">
    <source>
        <dbReference type="Proteomes" id="UP000050454"/>
    </source>
</evidence>
<dbReference type="Proteomes" id="UP000050454">
    <property type="component" value="Unassembled WGS sequence"/>
</dbReference>
<protein>
    <recommendedName>
        <fullName evidence="2">DUF4440 domain-containing protein</fullName>
    </recommendedName>
</protein>
<feature type="signal peptide" evidence="1">
    <location>
        <begin position="1"/>
        <end position="24"/>
    </location>
</feature>
<dbReference type="SUPFAM" id="SSF54427">
    <property type="entry name" value="NTF2-like"/>
    <property type="match status" value="1"/>
</dbReference>
<dbReference type="NCBIfam" id="TIGR02246">
    <property type="entry name" value="SgcJ/EcaC family oxidoreductase"/>
    <property type="match status" value="1"/>
</dbReference>
<feature type="chain" id="PRO_5006135587" description="DUF4440 domain-containing protein" evidence="1">
    <location>
        <begin position="25"/>
        <end position="169"/>
    </location>
</feature>
<feature type="domain" description="DUF4440" evidence="2">
    <location>
        <begin position="40"/>
        <end position="151"/>
    </location>
</feature>
<dbReference type="Gene3D" id="3.10.450.50">
    <property type="match status" value="1"/>
</dbReference>
<gene>
    <name evidence="3" type="ORF">AFM12_14345</name>
</gene>
<evidence type="ECO:0000256" key="1">
    <source>
        <dbReference type="SAM" id="SignalP"/>
    </source>
</evidence>
<dbReference type="OrthoDB" id="2887901at2"/>
<evidence type="ECO:0000313" key="3">
    <source>
        <dbReference type="EMBL" id="KPM47653.1"/>
    </source>
</evidence>
<name>A0A0P7BB20_9BACT</name>
<reference evidence="3 4" key="1">
    <citation type="submission" date="2015-07" db="EMBL/GenBank/DDBJ databases">
        <title>The draft genome sequence of Leadbetterella sp. JN14-9.</title>
        <authorList>
            <person name="Liu Y."/>
            <person name="Du J."/>
            <person name="Shao Z."/>
        </authorList>
    </citation>
    <scope>NUCLEOTIDE SEQUENCE [LARGE SCALE GENOMIC DNA]</scope>
    <source>
        <strain evidence="3 4">JN14-9</strain>
    </source>
</reference>
<keyword evidence="4" id="KW-1185">Reference proteome</keyword>
<dbReference type="EMBL" id="LGTQ01000010">
    <property type="protein sequence ID" value="KPM47653.1"/>
    <property type="molecule type" value="Genomic_DNA"/>
</dbReference>